<feature type="compositionally biased region" description="Acidic residues" evidence="1">
    <location>
        <begin position="405"/>
        <end position="415"/>
    </location>
</feature>
<dbReference type="AlphaFoldDB" id="A0A2S4VV95"/>
<dbReference type="Proteomes" id="UP000238274">
    <property type="component" value="Unassembled WGS sequence"/>
</dbReference>
<sequence>MRAIGRLINLGGSYSQLAIYQSGKNQLTSLYVPSFLGYLSVSTDSRNFNTDTNTLGGSNNGCISSLNHNQSDYRLRFEEAQSERNIIKILGLCQELKQAGQPSSEELQLSYQHVISILGHYGLWTQLYATVNELMELIGLQEINDLLWATILEAFIQCDRSTDVIYSLMLSTRKDFGPHTMSALFRAAILESNLSQSIFLLQVATTLSLLPKIPKTLLIQLACYLAEQAQLVLAIDLLHSFIIPIKDDDHPDCVVALINLLRICVQRSDVSENRKIPKSTLHCYSYLTNNHGEMIKDLIDDGLMIELLLLSSRHIKADLTLNVLSQLIKFQRKLEIPHLFPSIIALCRAGDRMAEVIQILVRVGQDLQIGSEENEVIGFNLIVGHLGGLHKYRSVMQNNSKEDNGSIEEEEGEQQESDKREEAIKSLNKSKLICRDLLLEKLKDDQQSEEASKILHSLVNSLIKADLELGNPHESLSTFKSYYCQSLNTNHSAPSSFIFNPDHLTLTLLKNIAEQVPQNHHHHQIVHDQILEIINHFQN</sequence>
<evidence type="ECO:0000313" key="2">
    <source>
        <dbReference type="EMBL" id="POW13426.1"/>
    </source>
</evidence>
<proteinExistence type="predicted"/>
<feature type="region of interest" description="Disordered" evidence="1">
    <location>
        <begin position="399"/>
        <end position="420"/>
    </location>
</feature>
<evidence type="ECO:0000313" key="3">
    <source>
        <dbReference type="Proteomes" id="UP000238274"/>
    </source>
</evidence>
<evidence type="ECO:0000256" key="1">
    <source>
        <dbReference type="SAM" id="MobiDB-lite"/>
    </source>
</evidence>
<reference evidence="3" key="2">
    <citation type="journal article" date="2018" name="BMC Genomics">
        <title>Genomic insights into host adaptation between the wheat stripe rust pathogen (Puccinia striiformis f. sp. tritici) and the barley stripe rust pathogen (Puccinia striiformis f. sp. hordei).</title>
        <authorList>
            <person name="Xia C."/>
            <person name="Wang M."/>
            <person name="Yin C."/>
            <person name="Cornejo O.E."/>
            <person name="Hulbert S.H."/>
            <person name="Chen X."/>
        </authorList>
    </citation>
    <scope>NUCLEOTIDE SEQUENCE [LARGE SCALE GENOMIC DNA]</scope>
    <source>
        <strain evidence="3">93TX-2</strain>
    </source>
</reference>
<dbReference type="VEuPathDB" id="FungiDB:PSTT_12834"/>
<keyword evidence="3" id="KW-1185">Reference proteome</keyword>
<dbReference type="EMBL" id="PKSM01000097">
    <property type="protein sequence ID" value="POW13426.1"/>
    <property type="molecule type" value="Genomic_DNA"/>
</dbReference>
<reference evidence="2 3" key="1">
    <citation type="submission" date="2017-12" db="EMBL/GenBank/DDBJ databases">
        <title>Gene loss provides genomic basis for host adaptation in cereal stripe rust fungi.</title>
        <authorList>
            <person name="Xia C."/>
        </authorList>
    </citation>
    <scope>NUCLEOTIDE SEQUENCE [LARGE SCALE GENOMIC DNA]</scope>
    <source>
        <strain evidence="2 3">93TX-2</strain>
    </source>
</reference>
<comment type="caution">
    <text evidence="2">The sequence shown here is derived from an EMBL/GenBank/DDBJ whole genome shotgun (WGS) entry which is preliminary data.</text>
</comment>
<reference evidence="3" key="3">
    <citation type="journal article" date="2018" name="Mol. Plant Microbe Interact.">
        <title>Genome sequence resources for the wheat stripe rust pathogen (Puccinia striiformis f. sp. tritici) and the barley stripe rust pathogen (Puccinia striiformis f. sp. hordei).</title>
        <authorList>
            <person name="Xia C."/>
            <person name="Wang M."/>
            <person name="Yin C."/>
            <person name="Cornejo O.E."/>
            <person name="Hulbert S.H."/>
            <person name="Chen X."/>
        </authorList>
    </citation>
    <scope>NUCLEOTIDE SEQUENCE [LARGE SCALE GENOMIC DNA]</scope>
    <source>
        <strain evidence="3">93TX-2</strain>
    </source>
</reference>
<dbReference type="OrthoDB" id="2502642at2759"/>
<organism evidence="2 3">
    <name type="scientific">Puccinia striiformis</name>
    <dbReference type="NCBI Taxonomy" id="27350"/>
    <lineage>
        <taxon>Eukaryota</taxon>
        <taxon>Fungi</taxon>
        <taxon>Dikarya</taxon>
        <taxon>Basidiomycota</taxon>
        <taxon>Pucciniomycotina</taxon>
        <taxon>Pucciniomycetes</taxon>
        <taxon>Pucciniales</taxon>
        <taxon>Pucciniaceae</taxon>
        <taxon>Puccinia</taxon>
    </lineage>
</organism>
<accession>A0A2S4VV95</accession>
<protein>
    <submittedName>
        <fullName evidence="2">Uncharacterized protein</fullName>
    </submittedName>
</protein>
<name>A0A2S4VV95_9BASI</name>
<dbReference type="VEuPathDB" id="FungiDB:PSHT_07703"/>
<gene>
    <name evidence="2" type="ORF">PSHT_07703</name>
</gene>